<reference evidence="8 9" key="1">
    <citation type="submission" date="2020-06" db="EMBL/GenBank/DDBJ databases">
        <title>Transcriptomic and genomic resources for Thalictrum thalictroides and T. hernandezii: Facilitating candidate gene discovery in an emerging model plant lineage.</title>
        <authorList>
            <person name="Arias T."/>
            <person name="Riano-Pachon D.M."/>
            <person name="Di Stilio V.S."/>
        </authorList>
    </citation>
    <scope>NUCLEOTIDE SEQUENCE [LARGE SCALE GENOMIC DNA]</scope>
    <source>
        <strain evidence="9">cv. WT478/WT964</strain>
        <tissue evidence="8">Leaves</tissue>
    </source>
</reference>
<keyword evidence="7" id="KW-0539">Nucleus</keyword>
<dbReference type="SMART" id="SM00320">
    <property type="entry name" value="WD40"/>
    <property type="match status" value="2"/>
</dbReference>
<keyword evidence="4" id="KW-0853">WD repeat</keyword>
<name>A0A7J6WKK0_THATH</name>
<evidence type="ECO:0000256" key="1">
    <source>
        <dbReference type="ARBA" id="ARBA00004259"/>
    </source>
</evidence>
<dbReference type="PANTHER" id="PTHR11024">
    <property type="entry name" value="NUCLEAR PORE COMPLEX PROTEIN SEC13 / SEH1 FAMILY MEMBER"/>
    <property type="match status" value="1"/>
</dbReference>
<evidence type="ECO:0000256" key="2">
    <source>
        <dbReference type="ARBA" id="ARBA00010102"/>
    </source>
</evidence>
<evidence type="ECO:0000313" key="8">
    <source>
        <dbReference type="EMBL" id="KAF5197896.1"/>
    </source>
</evidence>
<dbReference type="InterPro" id="IPR037363">
    <property type="entry name" value="Sec13/Seh1_fam"/>
</dbReference>
<keyword evidence="3" id="KW-0813">Transport</keyword>
<comment type="similarity">
    <text evidence="2">Belongs to the WD repeat SEC13 family.</text>
</comment>
<accession>A0A7J6WKK0</accession>
<evidence type="ECO:0000256" key="5">
    <source>
        <dbReference type="ARBA" id="ARBA00022737"/>
    </source>
</evidence>
<organism evidence="8 9">
    <name type="scientific">Thalictrum thalictroides</name>
    <name type="common">Rue-anemone</name>
    <name type="synonym">Anemone thalictroides</name>
    <dbReference type="NCBI Taxonomy" id="46969"/>
    <lineage>
        <taxon>Eukaryota</taxon>
        <taxon>Viridiplantae</taxon>
        <taxon>Streptophyta</taxon>
        <taxon>Embryophyta</taxon>
        <taxon>Tracheophyta</taxon>
        <taxon>Spermatophyta</taxon>
        <taxon>Magnoliopsida</taxon>
        <taxon>Ranunculales</taxon>
        <taxon>Ranunculaceae</taxon>
        <taxon>Thalictroideae</taxon>
        <taxon>Thalictrum</taxon>
    </lineage>
</organism>
<comment type="caution">
    <text evidence="8">The sequence shown here is derived from an EMBL/GenBank/DDBJ whole genome shotgun (WGS) entry which is preliminary data.</text>
</comment>
<dbReference type="EMBL" id="JABWDY010014043">
    <property type="protein sequence ID" value="KAF5197896.1"/>
    <property type="molecule type" value="Genomic_DNA"/>
</dbReference>
<sequence>MEKSLITLDKGTVCSSWNYCGQRLASGSIDGTLSIFDSLDPNSSSFTRSSRLKVNETSIVKVVWIPPEYGDAVACICVDGTLSLWEECEQGTISQLPLKK</sequence>
<dbReference type="InterPro" id="IPR001680">
    <property type="entry name" value="WD40_rpt"/>
</dbReference>
<dbReference type="PANTHER" id="PTHR11024:SF3">
    <property type="entry name" value="NUCLEOPORIN SEH1"/>
    <property type="match status" value="1"/>
</dbReference>
<gene>
    <name evidence="8" type="ORF">FRX31_012517</name>
</gene>
<proteinExistence type="inferred from homology"/>
<comment type="subcellular location">
    <subcellularLocation>
        <location evidence="1">Nucleus envelope</location>
    </subcellularLocation>
</comment>
<keyword evidence="5" id="KW-0677">Repeat</keyword>
<evidence type="ECO:0000256" key="4">
    <source>
        <dbReference type="ARBA" id="ARBA00022574"/>
    </source>
</evidence>
<dbReference type="Gene3D" id="2.130.10.10">
    <property type="entry name" value="YVTN repeat-like/Quinoprotein amine dehydrogenase"/>
    <property type="match status" value="1"/>
</dbReference>
<evidence type="ECO:0000256" key="6">
    <source>
        <dbReference type="ARBA" id="ARBA00022927"/>
    </source>
</evidence>
<dbReference type="SUPFAM" id="SSF50978">
    <property type="entry name" value="WD40 repeat-like"/>
    <property type="match status" value="1"/>
</dbReference>
<dbReference type="InterPro" id="IPR015943">
    <property type="entry name" value="WD40/YVTN_repeat-like_dom_sf"/>
</dbReference>
<dbReference type="GO" id="GO:1904263">
    <property type="term" value="P:positive regulation of TORC1 signaling"/>
    <property type="evidence" value="ECO:0007669"/>
    <property type="project" value="TreeGrafter"/>
</dbReference>
<dbReference type="Proteomes" id="UP000554482">
    <property type="component" value="Unassembled WGS sequence"/>
</dbReference>
<dbReference type="GO" id="GO:0035859">
    <property type="term" value="C:Seh1-associated complex"/>
    <property type="evidence" value="ECO:0007669"/>
    <property type="project" value="TreeGrafter"/>
</dbReference>
<dbReference type="OrthoDB" id="364224at2759"/>
<evidence type="ECO:0000313" key="9">
    <source>
        <dbReference type="Proteomes" id="UP000554482"/>
    </source>
</evidence>
<keyword evidence="6" id="KW-0653">Protein transport</keyword>
<protein>
    <submittedName>
        <fullName evidence="8">Seh1</fullName>
    </submittedName>
</protein>
<keyword evidence="9" id="KW-1185">Reference proteome</keyword>
<dbReference type="GO" id="GO:0034198">
    <property type="term" value="P:cellular response to amino acid starvation"/>
    <property type="evidence" value="ECO:0007669"/>
    <property type="project" value="TreeGrafter"/>
</dbReference>
<dbReference type="GO" id="GO:0031080">
    <property type="term" value="C:nuclear pore outer ring"/>
    <property type="evidence" value="ECO:0007669"/>
    <property type="project" value="TreeGrafter"/>
</dbReference>
<dbReference type="AlphaFoldDB" id="A0A7J6WKK0"/>
<dbReference type="InterPro" id="IPR036322">
    <property type="entry name" value="WD40_repeat_dom_sf"/>
</dbReference>
<evidence type="ECO:0000256" key="3">
    <source>
        <dbReference type="ARBA" id="ARBA00022448"/>
    </source>
</evidence>
<dbReference type="GO" id="GO:0015031">
    <property type="term" value="P:protein transport"/>
    <property type="evidence" value="ECO:0007669"/>
    <property type="project" value="UniProtKB-KW"/>
</dbReference>
<dbReference type="GO" id="GO:0005198">
    <property type="term" value="F:structural molecule activity"/>
    <property type="evidence" value="ECO:0007669"/>
    <property type="project" value="InterPro"/>
</dbReference>
<evidence type="ECO:0000256" key="7">
    <source>
        <dbReference type="ARBA" id="ARBA00023242"/>
    </source>
</evidence>